<dbReference type="PANTHER" id="PTHR43584">
    <property type="entry name" value="NUCLEOTIDYL TRANSFERASE"/>
    <property type="match status" value="1"/>
</dbReference>
<dbReference type="GO" id="GO:0016779">
    <property type="term" value="F:nucleotidyltransferase activity"/>
    <property type="evidence" value="ECO:0007669"/>
    <property type="project" value="UniProtKB-ARBA"/>
</dbReference>
<protein>
    <submittedName>
        <fullName evidence="4">Transferase hexapeptide (Six repeat-containing protein)</fullName>
    </submittedName>
</protein>
<name>A0A1C4CX59_9BACI</name>
<evidence type="ECO:0000259" key="3">
    <source>
        <dbReference type="Pfam" id="PF25087"/>
    </source>
</evidence>
<dbReference type="Pfam" id="PF25087">
    <property type="entry name" value="GMPPB_C"/>
    <property type="match status" value="1"/>
</dbReference>
<organism evidence="4 5">
    <name type="scientific">[Bacillus] enclensis</name>
    <dbReference type="NCBI Taxonomy" id="1402860"/>
    <lineage>
        <taxon>Bacteria</taxon>
        <taxon>Bacillati</taxon>
        <taxon>Bacillota</taxon>
        <taxon>Bacilli</taxon>
        <taxon>Bacillales</taxon>
        <taxon>Bacillaceae</taxon>
        <taxon>Rossellomorea</taxon>
    </lineage>
</organism>
<dbReference type="InterPro" id="IPR011004">
    <property type="entry name" value="Trimer_LpxA-like_sf"/>
</dbReference>
<keyword evidence="1 4" id="KW-0808">Transferase</keyword>
<keyword evidence="5" id="KW-1185">Reference proteome</keyword>
<evidence type="ECO:0000256" key="1">
    <source>
        <dbReference type="ARBA" id="ARBA00022679"/>
    </source>
</evidence>
<evidence type="ECO:0000313" key="4">
    <source>
        <dbReference type="EMBL" id="SCC23632.1"/>
    </source>
</evidence>
<feature type="domain" description="Mannose-1-phosphate guanyltransferase C-terminal" evidence="3">
    <location>
        <begin position="72"/>
        <end position="144"/>
    </location>
</feature>
<dbReference type="InterPro" id="IPR056729">
    <property type="entry name" value="GMPPB_C"/>
</dbReference>
<dbReference type="InterPro" id="IPR050065">
    <property type="entry name" value="GlmU-like"/>
</dbReference>
<dbReference type="OrthoDB" id="9782926at2"/>
<keyword evidence="2" id="KW-0012">Acyltransferase</keyword>
<dbReference type="Proteomes" id="UP000181997">
    <property type="component" value="Unassembled WGS sequence"/>
</dbReference>
<proteinExistence type="predicted"/>
<reference evidence="5" key="1">
    <citation type="submission" date="2016-08" db="EMBL/GenBank/DDBJ databases">
        <authorList>
            <person name="Varghese N."/>
            <person name="Submissions Spin"/>
        </authorList>
    </citation>
    <scope>NUCLEOTIDE SEQUENCE [LARGE SCALE GENOMIC DNA]</scope>
    <source>
        <strain evidence="5">SGD-1123</strain>
    </source>
</reference>
<dbReference type="GO" id="GO:0016746">
    <property type="term" value="F:acyltransferase activity"/>
    <property type="evidence" value="ECO:0007669"/>
    <property type="project" value="UniProtKB-KW"/>
</dbReference>
<dbReference type="AlphaFoldDB" id="A0A1C4CX59"/>
<evidence type="ECO:0000313" key="5">
    <source>
        <dbReference type="Proteomes" id="UP000181997"/>
    </source>
</evidence>
<dbReference type="EMBL" id="FMAU01000004">
    <property type="protein sequence ID" value="SCC23632.1"/>
    <property type="molecule type" value="Genomic_DNA"/>
</dbReference>
<dbReference type="SUPFAM" id="SSF51161">
    <property type="entry name" value="Trimeric LpxA-like enzymes"/>
    <property type="match status" value="1"/>
</dbReference>
<evidence type="ECO:0000256" key="2">
    <source>
        <dbReference type="ARBA" id="ARBA00023315"/>
    </source>
</evidence>
<sequence>MELLLSNFIGYHYFSHKKIFEENLYPWELLRELPSYIERYLQQEKELIGTMNFLGPKIIVGKNVTIEEGAFIKGPAIIGDDVQIRHGAYIRENVIIGDNCKIGHCSEIKHSLIVNGSNVPHFNYIGDSIIGKEVNFGAGSICSNYKNLPYGSEINITAEGGTISTGLTHFGAVVGDGSKIGCNTVLNPGTILGRGVVTYSNLSLRGIIEAGHLIKSPDIEGKVVIR</sequence>
<accession>A0A1C4CX59</accession>
<dbReference type="PANTHER" id="PTHR43584:SF8">
    <property type="entry name" value="N-ACETYLMURAMATE ALPHA-1-PHOSPHATE URIDYLYLTRANSFERASE"/>
    <property type="match status" value="1"/>
</dbReference>
<gene>
    <name evidence="4" type="ORF">GA0061094_3327</name>
</gene>
<dbReference type="RefSeq" id="WP_074440043.1">
    <property type="nucleotide sequence ID" value="NZ_FMAU01000004.1"/>
</dbReference>
<dbReference type="Gene3D" id="2.160.10.10">
    <property type="entry name" value="Hexapeptide repeat proteins"/>
    <property type="match status" value="1"/>
</dbReference>